<comment type="caution">
    <text evidence="2">The sequence shown here is derived from an EMBL/GenBank/DDBJ whole genome shotgun (WGS) entry which is preliminary data.</text>
</comment>
<evidence type="ECO:0000313" key="2">
    <source>
        <dbReference type="EMBL" id="MBC9797034.1"/>
    </source>
</evidence>
<name>A0A926Q3K6_9FLAO</name>
<feature type="domain" description="Thioredoxin" evidence="1">
    <location>
        <begin position="25"/>
        <end position="182"/>
    </location>
</feature>
<dbReference type="EMBL" id="JACVDC010000044">
    <property type="protein sequence ID" value="MBC9797034.1"/>
    <property type="molecule type" value="Genomic_DNA"/>
</dbReference>
<dbReference type="InterPro" id="IPR013766">
    <property type="entry name" value="Thioredoxin_domain"/>
</dbReference>
<dbReference type="Gene3D" id="3.40.30.10">
    <property type="entry name" value="Glutaredoxin"/>
    <property type="match status" value="1"/>
</dbReference>
<sequence length="465" mass="54455">MKKTVFIFLIFLSWTYGEAQENHYPEIGKPVPDFTLKNMEDYTHTKIRSQDLKGKFVILCFWSRFCSGAIKNLSKMNTLYQQFKGKAEIICIGGEHEISPGSYMLPGQEPGMDKLKELYTQLKDLQGLEVPITFDPGLFQRFVPRTVPHILWIDDKGIVQAITSSNSINAENIQSFLEGKPFFFWDESYAARQERKQHTYDRQKPFLTDSNGGKDTNFLYRSLLASYTRDMHKVPSLPYSMQQVYRTHGYTPQGWLEGWATLQDFYKMAYLAYWWLTNEEKKEPRVKNHYNRVVLELKNDSLFTDYDYESRKNMYVYSLIVPPERATPQYLMKTMQQDLYRYFGYEAKVETRTLPYWRITAPENTQRKLKTKGGKYALLGNGFTRIGFRNVSMDKYLNALLYMIRATVPIPIINETGIEGYIDIKETEVLLSDFEAIKQLLKKQGFIIEKAEKAFEVIVISDKRS</sequence>
<proteinExistence type="predicted"/>
<dbReference type="GO" id="GO:0016209">
    <property type="term" value="F:antioxidant activity"/>
    <property type="evidence" value="ECO:0007669"/>
    <property type="project" value="InterPro"/>
</dbReference>
<organism evidence="2 3">
    <name type="scientific">Sinomicrobium weinanense</name>
    <dbReference type="NCBI Taxonomy" id="2842200"/>
    <lineage>
        <taxon>Bacteria</taxon>
        <taxon>Pseudomonadati</taxon>
        <taxon>Bacteroidota</taxon>
        <taxon>Flavobacteriia</taxon>
        <taxon>Flavobacteriales</taxon>
        <taxon>Flavobacteriaceae</taxon>
        <taxon>Sinomicrobium</taxon>
    </lineage>
</organism>
<protein>
    <submittedName>
        <fullName evidence="2">Redoxin domain-containing protein</fullName>
    </submittedName>
</protein>
<gene>
    <name evidence="2" type="ORF">IBL28_13730</name>
</gene>
<keyword evidence="3" id="KW-1185">Reference proteome</keyword>
<dbReference type="GO" id="GO:0016491">
    <property type="term" value="F:oxidoreductase activity"/>
    <property type="evidence" value="ECO:0007669"/>
    <property type="project" value="InterPro"/>
</dbReference>
<dbReference type="InterPro" id="IPR050553">
    <property type="entry name" value="Thioredoxin_ResA/DsbE_sf"/>
</dbReference>
<dbReference type="InterPro" id="IPR036249">
    <property type="entry name" value="Thioredoxin-like_sf"/>
</dbReference>
<reference evidence="2 3" key="1">
    <citation type="submission" date="2020-09" db="EMBL/GenBank/DDBJ databases">
        <title>Sinomicrobium weinanense sp. nov., a halophilic bacteria isolated from saline-alkali soil.</title>
        <authorList>
            <person name="Wu P."/>
            <person name="Ren H."/>
            <person name="Mei Y."/>
            <person name="Liang Y."/>
            <person name="Chen Z."/>
        </authorList>
    </citation>
    <scope>NUCLEOTIDE SEQUENCE [LARGE SCALE GENOMIC DNA]</scope>
    <source>
        <strain evidence="2 3">FJxs</strain>
    </source>
</reference>
<evidence type="ECO:0000313" key="3">
    <source>
        <dbReference type="Proteomes" id="UP000653730"/>
    </source>
</evidence>
<dbReference type="PROSITE" id="PS51352">
    <property type="entry name" value="THIOREDOXIN_2"/>
    <property type="match status" value="1"/>
</dbReference>
<evidence type="ECO:0000259" key="1">
    <source>
        <dbReference type="PROSITE" id="PS51352"/>
    </source>
</evidence>
<dbReference type="InterPro" id="IPR000866">
    <property type="entry name" value="AhpC/TSA"/>
</dbReference>
<dbReference type="Pfam" id="PF00578">
    <property type="entry name" value="AhpC-TSA"/>
    <property type="match status" value="1"/>
</dbReference>
<accession>A0A926Q3K6</accession>
<dbReference type="RefSeq" id="WP_187966174.1">
    <property type="nucleotide sequence ID" value="NZ_JACVDC010000044.1"/>
</dbReference>
<dbReference type="PANTHER" id="PTHR42852">
    <property type="entry name" value="THIOL:DISULFIDE INTERCHANGE PROTEIN DSBE"/>
    <property type="match status" value="1"/>
</dbReference>
<dbReference type="SUPFAM" id="SSF52833">
    <property type="entry name" value="Thioredoxin-like"/>
    <property type="match status" value="1"/>
</dbReference>
<dbReference type="AlphaFoldDB" id="A0A926Q3K6"/>
<dbReference type="PANTHER" id="PTHR42852:SF17">
    <property type="entry name" value="THIOREDOXIN-LIKE PROTEIN HI_1115"/>
    <property type="match status" value="1"/>
</dbReference>
<dbReference type="Proteomes" id="UP000653730">
    <property type="component" value="Unassembled WGS sequence"/>
</dbReference>